<gene>
    <name evidence="1" type="ORF">AKAW2_50363S</name>
</gene>
<reference evidence="1" key="1">
    <citation type="submission" date="2021-01" db="EMBL/GenBank/DDBJ databases">
        <authorList>
            <consortium name="Aspergillus luchuensis mut. kawachii IFO 4304 genome sequencing consortium"/>
            <person name="Kazuki M."/>
            <person name="Futagami T."/>
        </authorList>
    </citation>
    <scope>NUCLEOTIDE SEQUENCE</scope>
    <source>
        <strain evidence="1">IFO 4308</strain>
    </source>
</reference>
<proteinExistence type="predicted"/>
<organism evidence="1 2">
    <name type="scientific">Aspergillus kawachii</name>
    <name type="common">White koji mold</name>
    <name type="synonym">Aspergillus awamori var. kawachi</name>
    <dbReference type="NCBI Taxonomy" id="1069201"/>
    <lineage>
        <taxon>Eukaryota</taxon>
        <taxon>Fungi</taxon>
        <taxon>Dikarya</taxon>
        <taxon>Ascomycota</taxon>
        <taxon>Pezizomycotina</taxon>
        <taxon>Eurotiomycetes</taxon>
        <taxon>Eurotiomycetidae</taxon>
        <taxon>Eurotiales</taxon>
        <taxon>Aspergillaceae</taxon>
        <taxon>Aspergillus</taxon>
        <taxon>Aspergillus subgen. Circumdati</taxon>
    </lineage>
</organism>
<dbReference type="Proteomes" id="UP000661280">
    <property type="component" value="Chromosome 5"/>
</dbReference>
<protein>
    <submittedName>
        <fullName evidence="1">Uncharacterized protein</fullName>
    </submittedName>
</protein>
<reference evidence="1" key="2">
    <citation type="submission" date="2021-02" db="EMBL/GenBank/DDBJ databases">
        <title>Aspergillus luchuensis mut. kawachii IFO 4304 genome sequence.</title>
        <authorList>
            <person name="Mori K."/>
            <person name="Kadooka C."/>
            <person name="Goto M."/>
            <person name="Futagami T."/>
        </authorList>
    </citation>
    <scope>NUCLEOTIDE SEQUENCE</scope>
    <source>
        <strain evidence="1">IFO 4308</strain>
    </source>
</reference>
<accession>A0A7R7WBQ6</accession>
<dbReference type="KEGG" id="aluc:AKAW2_50363S"/>
<dbReference type="EMBL" id="AP024429">
    <property type="protein sequence ID" value="BCS00022.1"/>
    <property type="molecule type" value="Genomic_DNA"/>
</dbReference>
<dbReference type="AlphaFoldDB" id="A0A7R7WBQ6"/>
<sequence length="146" mass="16728">MTQTTSRVLGNSLRFASDKQSASRYMPGKSIACCIMYSTFRRVRTPSDGPLVRYRPWRRVMLHRASKIARLVTAWGGDLATMRQPSDTWANQNLRIRESRSRWVGNGQIIRQDYRSGSRDELYDNDQVELCCVRQTQNSPLVLAGA</sequence>
<keyword evidence="2" id="KW-1185">Reference proteome</keyword>
<evidence type="ECO:0000313" key="2">
    <source>
        <dbReference type="Proteomes" id="UP000661280"/>
    </source>
</evidence>
<name>A0A7R7WBQ6_ASPKA</name>
<evidence type="ECO:0000313" key="1">
    <source>
        <dbReference type="EMBL" id="BCS00022.1"/>
    </source>
</evidence>
<dbReference type="GeneID" id="64961343"/>
<dbReference type="RefSeq" id="XP_041543784.1">
    <property type="nucleotide sequence ID" value="XM_041690173.1"/>
</dbReference>